<organism evidence="2 3">
    <name type="scientific">Karstenula rhodostoma CBS 690.94</name>
    <dbReference type="NCBI Taxonomy" id="1392251"/>
    <lineage>
        <taxon>Eukaryota</taxon>
        <taxon>Fungi</taxon>
        <taxon>Dikarya</taxon>
        <taxon>Ascomycota</taxon>
        <taxon>Pezizomycotina</taxon>
        <taxon>Dothideomycetes</taxon>
        <taxon>Pleosporomycetidae</taxon>
        <taxon>Pleosporales</taxon>
        <taxon>Massarineae</taxon>
        <taxon>Didymosphaeriaceae</taxon>
        <taxon>Karstenula</taxon>
    </lineage>
</organism>
<feature type="non-terminal residue" evidence="2">
    <location>
        <position position="138"/>
    </location>
</feature>
<feature type="compositionally biased region" description="Basic and acidic residues" evidence="1">
    <location>
        <begin position="69"/>
        <end position="78"/>
    </location>
</feature>
<comment type="caution">
    <text evidence="2">The sequence shown here is derived from an EMBL/GenBank/DDBJ whole genome shotgun (WGS) entry which is preliminary data.</text>
</comment>
<evidence type="ECO:0000313" key="2">
    <source>
        <dbReference type="EMBL" id="KAF2442832.1"/>
    </source>
</evidence>
<name>A0A9P4PF57_9PLEO</name>
<feature type="region of interest" description="Disordered" evidence="1">
    <location>
        <begin position="69"/>
        <end position="121"/>
    </location>
</feature>
<reference evidence="2" key="1">
    <citation type="journal article" date="2020" name="Stud. Mycol.">
        <title>101 Dothideomycetes genomes: a test case for predicting lifestyles and emergence of pathogens.</title>
        <authorList>
            <person name="Haridas S."/>
            <person name="Albert R."/>
            <person name="Binder M."/>
            <person name="Bloem J."/>
            <person name="Labutti K."/>
            <person name="Salamov A."/>
            <person name="Andreopoulos B."/>
            <person name="Baker S."/>
            <person name="Barry K."/>
            <person name="Bills G."/>
            <person name="Bluhm B."/>
            <person name="Cannon C."/>
            <person name="Castanera R."/>
            <person name="Culley D."/>
            <person name="Daum C."/>
            <person name="Ezra D."/>
            <person name="Gonzalez J."/>
            <person name="Henrissat B."/>
            <person name="Kuo A."/>
            <person name="Liang C."/>
            <person name="Lipzen A."/>
            <person name="Lutzoni F."/>
            <person name="Magnuson J."/>
            <person name="Mondo S."/>
            <person name="Nolan M."/>
            <person name="Ohm R."/>
            <person name="Pangilinan J."/>
            <person name="Park H.-J."/>
            <person name="Ramirez L."/>
            <person name="Alfaro M."/>
            <person name="Sun H."/>
            <person name="Tritt A."/>
            <person name="Yoshinaga Y."/>
            <person name="Zwiers L.-H."/>
            <person name="Turgeon B."/>
            <person name="Goodwin S."/>
            <person name="Spatafora J."/>
            <person name="Crous P."/>
            <person name="Grigoriev I."/>
        </authorList>
    </citation>
    <scope>NUCLEOTIDE SEQUENCE</scope>
    <source>
        <strain evidence="2">CBS 690.94</strain>
    </source>
</reference>
<evidence type="ECO:0000313" key="3">
    <source>
        <dbReference type="Proteomes" id="UP000799764"/>
    </source>
</evidence>
<accession>A0A9P4PF57</accession>
<sequence length="138" mass="15372">MVSTPSTGRSEDNIYDRNLKLAELVDHTHLLTAMLMTYPRSTDQKGMREDIAMLATVANARLASWKSAESEFDRDTRQRLSSAATPSPNMVGPSNTRLDDRKKAAGQVATEGRMGKRSEGDEVRKYLSAHSEVWDNDV</sequence>
<protein>
    <submittedName>
        <fullName evidence="2">Uncharacterized protein</fullName>
    </submittedName>
</protein>
<dbReference type="AlphaFoldDB" id="A0A9P4PF57"/>
<gene>
    <name evidence="2" type="ORF">P171DRAFT_433225</name>
</gene>
<feature type="compositionally biased region" description="Polar residues" evidence="1">
    <location>
        <begin position="79"/>
        <end position="96"/>
    </location>
</feature>
<dbReference type="OrthoDB" id="3690573at2759"/>
<dbReference type="EMBL" id="MU001503">
    <property type="protein sequence ID" value="KAF2442832.1"/>
    <property type="molecule type" value="Genomic_DNA"/>
</dbReference>
<dbReference type="Proteomes" id="UP000799764">
    <property type="component" value="Unassembled WGS sequence"/>
</dbReference>
<evidence type="ECO:0000256" key="1">
    <source>
        <dbReference type="SAM" id="MobiDB-lite"/>
    </source>
</evidence>
<keyword evidence="3" id="KW-1185">Reference proteome</keyword>
<proteinExistence type="predicted"/>